<dbReference type="GeneTree" id="ENSGT01150000286943"/>
<keyword evidence="1" id="KW-1133">Transmembrane helix</keyword>
<evidence type="ECO:0000313" key="3">
    <source>
        <dbReference type="Proteomes" id="UP000001595"/>
    </source>
</evidence>
<keyword evidence="3" id="KW-1185">Reference proteome</keyword>
<dbReference type="PANTHER" id="PTHR12138">
    <property type="entry name" value="PRIMATE-EXPANDED PROTEIN FAMILY"/>
    <property type="match status" value="1"/>
</dbReference>
<dbReference type="PANTHER" id="PTHR12138:SF162">
    <property type="entry name" value="CHROMOSOME UNDETERMINED SCAFFOLD_275, WHOLE GENOME SHOTGUN SEQUENCE"/>
    <property type="match status" value="1"/>
</dbReference>
<proteinExistence type="predicted"/>
<evidence type="ECO:0000313" key="2">
    <source>
        <dbReference type="Ensembl" id="ENSPPYP00000035446.1"/>
    </source>
</evidence>
<dbReference type="Ensembl" id="ENSPPYT00000052092.1">
    <property type="protein sequence ID" value="ENSPPYP00000035446.1"/>
    <property type="gene ID" value="ENSPPYG00000032263.1"/>
</dbReference>
<dbReference type="Proteomes" id="UP000001595">
    <property type="component" value="Chromosome 4"/>
</dbReference>
<reference evidence="2 3" key="1">
    <citation type="submission" date="2008-02" db="EMBL/GenBank/DDBJ databases">
        <title>A 6x draft sequence assembly of the Pongo pygmaeus abelii genome.</title>
        <authorList>
            <person name="Wilson R.K."/>
            <person name="Mardis E."/>
        </authorList>
    </citation>
    <scope>NUCLEOTIDE SEQUENCE [LARGE SCALE GENOMIC DNA]</scope>
</reference>
<keyword evidence="1" id="KW-0812">Transmembrane</keyword>
<keyword evidence="1" id="KW-0472">Membrane</keyword>
<accession>A0A8I5U5G0</accession>
<feature type="transmembrane region" description="Helical" evidence="1">
    <location>
        <begin position="161"/>
        <end position="180"/>
    </location>
</feature>
<reference evidence="2" key="3">
    <citation type="submission" date="2025-09" db="UniProtKB">
        <authorList>
            <consortium name="Ensembl"/>
        </authorList>
    </citation>
    <scope>IDENTIFICATION</scope>
</reference>
<dbReference type="AlphaFoldDB" id="A0A8I5U5G0"/>
<dbReference type="PRINTS" id="PR02045">
    <property type="entry name" value="F138DOMAIN"/>
</dbReference>
<protein>
    <submittedName>
        <fullName evidence="2">Uncharacterized protein</fullName>
    </submittedName>
</protein>
<sequence>SLIPLPRLECSGAISAHDTLRLPESSDSHASASQVAGTTGTQHHAQLIFAFFFFFFFVETRFCHVSQSDLELLSSSDAPALASQSAWTTRHESSLPASPLPSTLASLLFLRHPKDSPLESLHYFLYPDNHFRMATFLISFTFSMRPLGITIFKIANLPSKLSFCLHSVLLTLFTTVSISFTHITHMALFFFSFLSFFFLRWNLALSPRLECSGTTLAHCNLHLPCSSDSPALASQVAGITGMHHHPQLIFVF</sequence>
<name>A0A8I5U5G0_PONAB</name>
<reference evidence="2" key="2">
    <citation type="submission" date="2025-08" db="UniProtKB">
        <authorList>
            <consortium name="Ensembl"/>
        </authorList>
    </citation>
    <scope>IDENTIFICATION</scope>
</reference>
<feature type="transmembrane region" description="Helical" evidence="1">
    <location>
        <begin position="133"/>
        <end position="154"/>
    </location>
</feature>
<evidence type="ECO:0000256" key="1">
    <source>
        <dbReference type="SAM" id="Phobius"/>
    </source>
</evidence>
<organism evidence="2 3">
    <name type="scientific">Pongo abelii</name>
    <name type="common">Sumatran orangutan</name>
    <name type="synonym">Pongo pygmaeus abelii</name>
    <dbReference type="NCBI Taxonomy" id="9601"/>
    <lineage>
        <taxon>Eukaryota</taxon>
        <taxon>Metazoa</taxon>
        <taxon>Chordata</taxon>
        <taxon>Craniata</taxon>
        <taxon>Vertebrata</taxon>
        <taxon>Euteleostomi</taxon>
        <taxon>Mammalia</taxon>
        <taxon>Eutheria</taxon>
        <taxon>Euarchontoglires</taxon>
        <taxon>Primates</taxon>
        <taxon>Haplorrhini</taxon>
        <taxon>Catarrhini</taxon>
        <taxon>Hominidae</taxon>
        <taxon>Pongo</taxon>
    </lineage>
</organism>